<evidence type="ECO:0000313" key="1">
    <source>
        <dbReference type="EMBL" id="AAS95771.1"/>
    </source>
</evidence>
<protein>
    <submittedName>
        <fullName evidence="1">Uncharacterized protein</fullName>
    </submittedName>
</protein>
<dbReference type="HOGENOM" id="CLU_1851965_0_0_7"/>
<dbReference type="EnsemblBacteria" id="AAS95771">
    <property type="protein sequence ID" value="AAS95771"/>
    <property type="gene ID" value="DVU_1293"/>
</dbReference>
<proteinExistence type="predicted"/>
<dbReference type="PaxDb" id="882-DVU_1293"/>
<dbReference type="STRING" id="882.DVU_1293"/>
<reference evidence="1 2" key="1">
    <citation type="journal article" date="2004" name="Nat. Biotechnol.">
        <title>The genome sequence of the anaerobic, sulfate-reducing bacterium Desulfovibrio vulgaris Hildenborough.</title>
        <authorList>
            <person name="Heidelberg J.F."/>
            <person name="Seshadri R."/>
            <person name="Haveman S.A."/>
            <person name="Hemme C.L."/>
            <person name="Paulsen I.T."/>
            <person name="Kolonay J.F."/>
            <person name="Eisen J.A."/>
            <person name="Ward N."/>
            <person name="Methe B."/>
            <person name="Brinkac L.M."/>
            <person name="Daugherty S.C."/>
            <person name="Deboy R.T."/>
            <person name="Dodson R.J."/>
            <person name="Durkin A.S."/>
            <person name="Madupu R."/>
            <person name="Nelson W.C."/>
            <person name="Sullivan S.A."/>
            <person name="Fouts D."/>
            <person name="Haft D.H."/>
            <person name="Selengut J."/>
            <person name="Peterson J.D."/>
            <person name="Davidsen T.M."/>
            <person name="Zafar N."/>
            <person name="Zhou L."/>
            <person name="Radune D."/>
            <person name="Dimitrov G."/>
            <person name="Hance M."/>
            <person name="Tran K."/>
            <person name="Khouri H."/>
            <person name="Gill J."/>
            <person name="Utterback T.R."/>
            <person name="Feldblyum T.V."/>
            <person name="Wall J.D."/>
            <person name="Voordouw G."/>
            <person name="Fraser C.M."/>
        </authorList>
    </citation>
    <scope>NUCLEOTIDE SEQUENCE [LARGE SCALE GENOMIC DNA]</scope>
    <source>
        <strain evidence="2">ATCC 29579 / DSM 644 / NCIMB 8303 / VKM B-1760 / Hildenborough</strain>
    </source>
</reference>
<organism evidence="1 2">
    <name type="scientific">Nitratidesulfovibrio vulgaris (strain ATCC 29579 / DSM 644 / CCUG 34227 / NCIMB 8303 / VKM B-1760 / Hildenborough)</name>
    <name type="common">Desulfovibrio vulgaris</name>
    <dbReference type="NCBI Taxonomy" id="882"/>
    <lineage>
        <taxon>Bacteria</taxon>
        <taxon>Pseudomonadati</taxon>
        <taxon>Thermodesulfobacteriota</taxon>
        <taxon>Desulfovibrionia</taxon>
        <taxon>Desulfovibrionales</taxon>
        <taxon>Desulfovibrionaceae</taxon>
        <taxon>Nitratidesulfovibrio</taxon>
    </lineage>
</organism>
<dbReference type="EMBL" id="AE017285">
    <property type="protein sequence ID" value="AAS95771.1"/>
    <property type="molecule type" value="Genomic_DNA"/>
</dbReference>
<evidence type="ECO:0000313" key="2">
    <source>
        <dbReference type="Proteomes" id="UP000002194"/>
    </source>
</evidence>
<name>Q72CJ0_NITV2</name>
<dbReference type="Proteomes" id="UP000002194">
    <property type="component" value="Chromosome"/>
</dbReference>
<dbReference type="KEGG" id="dvu:DVU_1293"/>
<keyword evidence="2" id="KW-1185">Reference proteome</keyword>
<sequence length="138" mass="15307">MPSLSCKVKLPKAAAFSLPTAGRQKRPRVLWPFSLRHRKQASGSNYCGIKRMCSPLAATGCHSSRLMDWLNSRESAVTPLLRTQHSPCSLWNLKAAAVSPQRHPAQTPQHAKLFTQTTTCCFIDLSPVSDYVKKIIFG</sequence>
<dbReference type="AlphaFoldDB" id="Q72CJ0"/>
<gene>
    <name evidence="1" type="ordered locus">DVU_1293</name>
</gene>
<accession>Q72CJ0</accession>